<keyword evidence="2" id="KW-1185">Reference proteome</keyword>
<accession>A0A6H0WJC1</accession>
<evidence type="ECO:0000313" key="1">
    <source>
        <dbReference type="EMBL" id="QIW80288.1"/>
    </source>
</evidence>
<protein>
    <submittedName>
        <fullName evidence="1">Uncharacterized protein</fullName>
    </submittedName>
</protein>
<dbReference type="KEGG" id="bteq:G4P54_11035"/>
<reference evidence="1 2" key="1">
    <citation type="submission" date="2020-02" db="EMBL/GenBank/DDBJ databases">
        <title>Genome sequencing, annotation and comparative genomic analysis of Bacillus tequilensis EA-CB0015, an effective biological control agent against Pseudocercospora fijiensis in banana plants.</title>
        <authorList>
            <person name="Cuellar-Gaviria T.Z."/>
            <person name="Ju K.-S."/>
            <person name="Villegas-Escobar V."/>
        </authorList>
    </citation>
    <scope>NUCLEOTIDE SEQUENCE [LARGE SCALE GENOMIC DNA]</scope>
    <source>
        <strain evidence="1 2">EA-CB0015</strain>
    </source>
</reference>
<proteinExistence type="predicted"/>
<evidence type="ECO:0000313" key="2">
    <source>
        <dbReference type="Proteomes" id="UP000501914"/>
    </source>
</evidence>
<dbReference type="EMBL" id="CP048852">
    <property type="protein sequence ID" value="QIW80288.1"/>
    <property type="molecule type" value="Genomic_DNA"/>
</dbReference>
<gene>
    <name evidence="1" type="ORF">G4P54_11035</name>
</gene>
<name>A0A6H0WJC1_9BACI</name>
<dbReference type="AlphaFoldDB" id="A0A6H0WJC1"/>
<dbReference type="RefSeq" id="WP_167872685.1">
    <property type="nucleotide sequence ID" value="NZ_CP048852.1"/>
</dbReference>
<dbReference type="Proteomes" id="UP000501914">
    <property type="component" value="Chromosome"/>
</dbReference>
<sequence length="49" mass="5625">MPDLRKVIAMFLNVKKGFFGGKVIYRKLAAIEAELYNSRLYILGYQEVG</sequence>
<organism evidence="1 2">
    <name type="scientific">Bacillus tequilensis</name>
    <dbReference type="NCBI Taxonomy" id="227866"/>
    <lineage>
        <taxon>Bacteria</taxon>
        <taxon>Bacillati</taxon>
        <taxon>Bacillota</taxon>
        <taxon>Bacilli</taxon>
        <taxon>Bacillales</taxon>
        <taxon>Bacillaceae</taxon>
        <taxon>Bacillus</taxon>
    </lineage>
</organism>